<proteinExistence type="predicted"/>
<organism evidence="1">
    <name type="scientific">Marseillevirus LCMAC101</name>
    <dbReference type="NCBI Taxonomy" id="2506602"/>
    <lineage>
        <taxon>Viruses</taxon>
        <taxon>Varidnaviria</taxon>
        <taxon>Bamfordvirae</taxon>
        <taxon>Nucleocytoviricota</taxon>
        <taxon>Megaviricetes</taxon>
        <taxon>Pimascovirales</taxon>
        <taxon>Pimascovirales incertae sedis</taxon>
        <taxon>Marseilleviridae</taxon>
    </lineage>
</organism>
<gene>
    <name evidence="1" type="ORF">LCMAC101_07760</name>
</gene>
<sequence length="133" mass="15038">MSIKIIENRGIDSSSEWYKNSVFGISDGNPLFYKCIFCQEKIPNGKTAIACYCHWGELFMYCENCALKDPNADGKYCIEFCDVRTLPTNSNKKMHKLLNYAEVLKQLIHDGSTFEIDGIAYTATSTANIKKAK</sequence>
<dbReference type="EMBL" id="MK500332">
    <property type="protein sequence ID" value="QBK86181.1"/>
    <property type="molecule type" value="Genomic_DNA"/>
</dbReference>
<name>A0A481YTE4_9VIRU</name>
<protein>
    <submittedName>
        <fullName evidence="1">Uncharacterized protein</fullName>
    </submittedName>
</protein>
<evidence type="ECO:0000313" key="1">
    <source>
        <dbReference type="EMBL" id="QBK86181.1"/>
    </source>
</evidence>
<reference evidence="1" key="1">
    <citation type="journal article" date="2019" name="MBio">
        <title>Virus Genomes from Deep Sea Sediments Expand the Ocean Megavirome and Support Independent Origins of Viral Gigantism.</title>
        <authorList>
            <person name="Backstrom D."/>
            <person name="Yutin N."/>
            <person name="Jorgensen S.L."/>
            <person name="Dharamshi J."/>
            <person name="Homa F."/>
            <person name="Zaremba-Niedwiedzka K."/>
            <person name="Spang A."/>
            <person name="Wolf Y.I."/>
            <person name="Koonin E.V."/>
            <person name="Ettema T.J."/>
        </authorList>
    </citation>
    <scope>NUCLEOTIDE SEQUENCE</scope>
</reference>
<accession>A0A481YTE4</accession>